<dbReference type="PROSITE" id="PS00107">
    <property type="entry name" value="PROTEIN_KINASE_ATP"/>
    <property type="match status" value="1"/>
</dbReference>
<feature type="compositionally biased region" description="Polar residues" evidence="11">
    <location>
        <begin position="343"/>
        <end position="352"/>
    </location>
</feature>
<evidence type="ECO:0000259" key="12">
    <source>
        <dbReference type="PROSITE" id="PS50011"/>
    </source>
</evidence>
<feature type="region of interest" description="Disordered" evidence="11">
    <location>
        <begin position="1"/>
        <end position="54"/>
    </location>
</feature>
<dbReference type="Proteomes" id="UP001150941">
    <property type="component" value="Unassembled WGS sequence"/>
</dbReference>
<dbReference type="InterPro" id="IPR011009">
    <property type="entry name" value="Kinase-like_dom_sf"/>
</dbReference>
<accession>A0A9W9N885</accession>
<dbReference type="SUPFAM" id="SSF49562">
    <property type="entry name" value="C2 domain (Calcium/lipid-binding domain, CaLB)"/>
    <property type="match status" value="1"/>
</dbReference>
<dbReference type="InterPro" id="IPR017892">
    <property type="entry name" value="Pkinase_C"/>
</dbReference>
<keyword evidence="15" id="KW-1185">Reference proteome</keyword>
<dbReference type="InterPro" id="IPR000008">
    <property type="entry name" value="C2_dom"/>
</dbReference>
<evidence type="ECO:0000256" key="4">
    <source>
        <dbReference type="ARBA" id="ARBA00022679"/>
    </source>
</evidence>
<dbReference type="Pfam" id="PF00069">
    <property type="entry name" value="Pkinase"/>
    <property type="match status" value="1"/>
</dbReference>
<dbReference type="InterPro" id="IPR017441">
    <property type="entry name" value="Protein_kinase_ATP_BS"/>
</dbReference>
<evidence type="ECO:0000256" key="7">
    <source>
        <dbReference type="ARBA" id="ARBA00022840"/>
    </source>
</evidence>
<dbReference type="GO" id="GO:0005524">
    <property type="term" value="F:ATP binding"/>
    <property type="evidence" value="ECO:0007669"/>
    <property type="project" value="UniProtKB-UniRule"/>
</dbReference>
<evidence type="ECO:0000256" key="8">
    <source>
        <dbReference type="ARBA" id="ARBA00047899"/>
    </source>
</evidence>
<dbReference type="EMBL" id="JAPQKS010000009">
    <property type="protein sequence ID" value="KAJ5215080.1"/>
    <property type="molecule type" value="Genomic_DNA"/>
</dbReference>
<dbReference type="PROSITE" id="PS50011">
    <property type="entry name" value="PROTEIN_KINASE_DOM"/>
    <property type="match status" value="1"/>
</dbReference>
<dbReference type="Gene3D" id="2.60.40.150">
    <property type="entry name" value="C2 domain"/>
    <property type="match status" value="1"/>
</dbReference>
<gene>
    <name evidence="14" type="ORF">N7468_010759</name>
</gene>
<dbReference type="PANTHER" id="PTHR24351">
    <property type="entry name" value="RIBOSOMAL PROTEIN S6 KINASE"/>
    <property type="match status" value="1"/>
</dbReference>
<feature type="region of interest" description="Disordered" evidence="11">
    <location>
        <begin position="299"/>
        <end position="363"/>
    </location>
</feature>
<comment type="catalytic activity">
    <reaction evidence="9">
        <text>L-seryl-[protein] + ATP = O-phospho-L-seryl-[protein] + ADP + H(+)</text>
        <dbReference type="Rhea" id="RHEA:17989"/>
        <dbReference type="Rhea" id="RHEA-COMP:9863"/>
        <dbReference type="Rhea" id="RHEA-COMP:11604"/>
        <dbReference type="ChEBI" id="CHEBI:15378"/>
        <dbReference type="ChEBI" id="CHEBI:29999"/>
        <dbReference type="ChEBI" id="CHEBI:30616"/>
        <dbReference type="ChEBI" id="CHEBI:83421"/>
        <dbReference type="ChEBI" id="CHEBI:456216"/>
        <dbReference type="EC" id="2.7.11.1"/>
    </reaction>
</comment>
<evidence type="ECO:0000256" key="2">
    <source>
        <dbReference type="ARBA" id="ARBA00022527"/>
    </source>
</evidence>
<feature type="compositionally biased region" description="Basic and acidic residues" evidence="11">
    <location>
        <begin position="299"/>
        <end position="312"/>
    </location>
</feature>
<evidence type="ECO:0000256" key="10">
    <source>
        <dbReference type="PROSITE-ProRule" id="PRU10141"/>
    </source>
</evidence>
<dbReference type="PROSITE" id="PS51285">
    <property type="entry name" value="AGC_KINASE_CTER"/>
    <property type="match status" value="1"/>
</dbReference>
<feature type="compositionally biased region" description="Polar residues" evidence="11">
    <location>
        <begin position="79"/>
        <end position="95"/>
    </location>
</feature>
<dbReference type="FunFam" id="1.10.510.10:FF:000008">
    <property type="entry name" value="Non-specific serine/threonine protein kinase"/>
    <property type="match status" value="1"/>
</dbReference>
<evidence type="ECO:0000256" key="3">
    <source>
        <dbReference type="ARBA" id="ARBA00022553"/>
    </source>
</evidence>
<dbReference type="SMART" id="SM00133">
    <property type="entry name" value="S_TK_X"/>
    <property type="match status" value="1"/>
</dbReference>
<feature type="binding site" evidence="10">
    <location>
        <position position="481"/>
    </location>
    <ligand>
        <name>ATP</name>
        <dbReference type="ChEBI" id="CHEBI:30616"/>
    </ligand>
</feature>
<evidence type="ECO:0000313" key="15">
    <source>
        <dbReference type="Proteomes" id="UP001150941"/>
    </source>
</evidence>
<sequence length="852" mass="93819">MAAAQGTELHGDADLNPPTSVSTDTVPEQVGSNGSTPTGIATPQPDPADKRLPSIMHNYFQVGSFSGDKASLPRLWSCLSKSSGNHSHPGASTESFVMLGREEGSEKLEPNLPTPPHSLLRSDEMELPSSPDLSGGSILDTLKKYLSPASSDPPSRPSFQPSNFPADPSTLSEAPLLDHEKLQTVISENPSKLTDNVPAAVRLKNTPPLTPRAMSNEEKKPVTSAAPESETEPESSADEIAMKLDEAFPRQSSPQNGAPVGPIKGKLFVKISEARGLRPSTDPYVVCVFEWNEYISKGTRDGEEEEKKRRDQEESDAAADAAADAANAAAAEAGRPMAIPMKSRQSSYNSALDGQEPKGKAPVTDPHWDHEAVFDVLGDQSEVDVTVYDRHNQEAFLGHVRLGINLKDDHSRLEGWFPLVARGAGDSQVSGEIYLQMQFEMSDRRQVGPDDFTVLKLIGKGTFGQVYQVMKKDTERIYAMKVLSKKVIIQKKEVAHTLGERNILVRTAMAASPFIVGLKFSFQTPTDLYLVTDYMSGGELFWHLQREGRFQEARAKFYIAELILALQHLHDHDIVYRDLKPENILLDANGHIALCDFGLSKANLTQNDTTNTFCGTTEYLAPEVLLDEQGYTKMVDFWSLGVLVFEMCCGWSPFYAEDTQQMYKNIAFGKVRFPRDALSTEGRNFVKGLLNRNPKHRLGANGDAKELMAHAFFHDVDWDALCKKEVIPPFKPKLQSDTDTSNFDPEFTNALESNNSLNDRAAALANGFMPAGTPLSPGMQANFRGFTFVNESSIDHHVKHDLEDEMDEDTMLQDEGWQRGHRTKGSTDARMGGVHKSGEGADPGIFNVDENF</sequence>
<reference evidence="14" key="2">
    <citation type="journal article" date="2023" name="IMA Fungus">
        <title>Comparative genomic study of the Penicillium genus elucidates a diverse pangenome and 15 lateral gene transfer events.</title>
        <authorList>
            <person name="Petersen C."/>
            <person name="Sorensen T."/>
            <person name="Nielsen M.R."/>
            <person name="Sondergaard T.E."/>
            <person name="Sorensen J.L."/>
            <person name="Fitzpatrick D.A."/>
            <person name="Frisvad J.C."/>
            <person name="Nielsen K.L."/>
        </authorList>
    </citation>
    <scope>NUCLEOTIDE SEQUENCE</scope>
    <source>
        <strain evidence="14">IBT 19713</strain>
    </source>
</reference>
<dbReference type="InterPro" id="IPR000719">
    <property type="entry name" value="Prot_kinase_dom"/>
</dbReference>
<keyword evidence="7 10" id="KW-0067">ATP-binding</keyword>
<dbReference type="SMART" id="SM00239">
    <property type="entry name" value="C2"/>
    <property type="match status" value="1"/>
</dbReference>
<protein>
    <recommendedName>
        <fullName evidence="1">non-specific serine/threonine protein kinase</fullName>
        <ecNumber evidence="1">2.7.11.1</ecNumber>
    </recommendedName>
</protein>
<dbReference type="InterPro" id="IPR000961">
    <property type="entry name" value="AGC-kinase_C"/>
</dbReference>
<comment type="caution">
    <text evidence="14">The sequence shown here is derived from an EMBL/GenBank/DDBJ whole genome shotgun (WGS) entry which is preliminary data.</text>
</comment>
<evidence type="ECO:0000256" key="9">
    <source>
        <dbReference type="ARBA" id="ARBA00048679"/>
    </source>
</evidence>
<reference evidence="14" key="1">
    <citation type="submission" date="2022-11" db="EMBL/GenBank/DDBJ databases">
        <authorList>
            <person name="Petersen C."/>
        </authorList>
    </citation>
    <scope>NUCLEOTIDE SEQUENCE</scope>
    <source>
        <strain evidence="14">IBT 19713</strain>
    </source>
</reference>
<feature type="region of interest" description="Disordered" evidence="11">
    <location>
        <begin position="819"/>
        <end position="852"/>
    </location>
</feature>
<evidence type="ECO:0000256" key="1">
    <source>
        <dbReference type="ARBA" id="ARBA00012513"/>
    </source>
</evidence>
<dbReference type="InterPro" id="IPR008271">
    <property type="entry name" value="Ser/Thr_kinase_AS"/>
</dbReference>
<dbReference type="GeneID" id="83207358"/>
<dbReference type="Gene3D" id="3.30.200.20">
    <property type="entry name" value="Phosphorylase Kinase, domain 1"/>
    <property type="match status" value="1"/>
</dbReference>
<name>A0A9W9N885_9EURO</name>
<evidence type="ECO:0000313" key="14">
    <source>
        <dbReference type="EMBL" id="KAJ5215080.1"/>
    </source>
</evidence>
<evidence type="ECO:0000259" key="13">
    <source>
        <dbReference type="PROSITE" id="PS51285"/>
    </source>
</evidence>
<dbReference type="SUPFAM" id="SSF56112">
    <property type="entry name" value="Protein kinase-like (PK-like)"/>
    <property type="match status" value="1"/>
</dbReference>
<feature type="domain" description="Protein kinase" evidence="12">
    <location>
        <begin position="452"/>
        <end position="713"/>
    </location>
</feature>
<keyword evidence="2" id="KW-0723">Serine/threonine-protein kinase</keyword>
<feature type="compositionally biased region" description="Polar residues" evidence="11">
    <location>
        <begin position="17"/>
        <end position="41"/>
    </location>
</feature>
<dbReference type="RefSeq" id="XP_058325577.1">
    <property type="nucleotide sequence ID" value="XM_058480054.1"/>
</dbReference>
<keyword evidence="4" id="KW-0808">Transferase</keyword>
<keyword evidence="6" id="KW-0418">Kinase</keyword>
<dbReference type="OrthoDB" id="63267at2759"/>
<comment type="catalytic activity">
    <reaction evidence="8">
        <text>L-threonyl-[protein] + ATP = O-phospho-L-threonyl-[protein] + ADP + H(+)</text>
        <dbReference type="Rhea" id="RHEA:46608"/>
        <dbReference type="Rhea" id="RHEA-COMP:11060"/>
        <dbReference type="Rhea" id="RHEA-COMP:11605"/>
        <dbReference type="ChEBI" id="CHEBI:15378"/>
        <dbReference type="ChEBI" id="CHEBI:30013"/>
        <dbReference type="ChEBI" id="CHEBI:30616"/>
        <dbReference type="ChEBI" id="CHEBI:61977"/>
        <dbReference type="ChEBI" id="CHEBI:456216"/>
        <dbReference type="EC" id="2.7.11.1"/>
    </reaction>
</comment>
<dbReference type="GO" id="GO:0004674">
    <property type="term" value="F:protein serine/threonine kinase activity"/>
    <property type="evidence" value="ECO:0007669"/>
    <property type="project" value="UniProtKB-KW"/>
</dbReference>
<evidence type="ECO:0000256" key="5">
    <source>
        <dbReference type="ARBA" id="ARBA00022741"/>
    </source>
</evidence>
<keyword evidence="5 10" id="KW-0547">Nucleotide-binding</keyword>
<proteinExistence type="predicted"/>
<dbReference type="PROSITE" id="PS00108">
    <property type="entry name" value="PROTEIN_KINASE_ST"/>
    <property type="match status" value="1"/>
</dbReference>
<evidence type="ECO:0000256" key="11">
    <source>
        <dbReference type="SAM" id="MobiDB-lite"/>
    </source>
</evidence>
<organism evidence="14 15">
    <name type="scientific">Penicillium chermesinum</name>
    <dbReference type="NCBI Taxonomy" id="63820"/>
    <lineage>
        <taxon>Eukaryota</taxon>
        <taxon>Fungi</taxon>
        <taxon>Dikarya</taxon>
        <taxon>Ascomycota</taxon>
        <taxon>Pezizomycotina</taxon>
        <taxon>Eurotiomycetes</taxon>
        <taxon>Eurotiomycetidae</taxon>
        <taxon>Eurotiales</taxon>
        <taxon>Aspergillaceae</taxon>
        <taxon>Penicillium</taxon>
    </lineage>
</organism>
<dbReference type="AlphaFoldDB" id="A0A9W9N885"/>
<evidence type="ECO:0000256" key="6">
    <source>
        <dbReference type="ARBA" id="ARBA00022777"/>
    </source>
</evidence>
<dbReference type="FunFam" id="3.30.200.20:FF:000116">
    <property type="entry name" value="Non-specific serine/threonine protein kinase"/>
    <property type="match status" value="1"/>
</dbReference>
<keyword evidence="3" id="KW-0597">Phosphoprotein</keyword>
<feature type="compositionally biased region" description="Basic and acidic residues" evidence="11">
    <location>
        <begin position="100"/>
        <end position="109"/>
    </location>
</feature>
<dbReference type="Pfam" id="PF00168">
    <property type="entry name" value="C2"/>
    <property type="match status" value="1"/>
</dbReference>
<dbReference type="Pfam" id="PF00433">
    <property type="entry name" value="Pkinase_C"/>
    <property type="match status" value="1"/>
</dbReference>
<feature type="region of interest" description="Disordered" evidence="11">
    <location>
        <begin position="78"/>
        <end position="263"/>
    </location>
</feature>
<feature type="domain" description="AGC-kinase C-terminal" evidence="13">
    <location>
        <begin position="714"/>
        <end position="798"/>
    </location>
</feature>
<dbReference type="Gene3D" id="1.10.510.10">
    <property type="entry name" value="Transferase(Phosphotransferase) domain 1"/>
    <property type="match status" value="1"/>
</dbReference>
<dbReference type="SMART" id="SM00220">
    <property type="entry name" value="S_TKc"/>
    <property type="match status" value="1"/>
</dbReference>
<dbReference type="EC" id="2.7.11.1" evidence="1"/>
<dbReference type="InterPro" id="IPR035892">
    <property type="entry name" value="C2_domain_sf"/>
</dbReference>
<feature type="compositionally biased region" description="Polar residues" evidence="11">
    <location>
        <begin position="184"/>
        <end position="194"/>
    </location>
</feature>
<feature type="compositionally biased region" description="Low complexity" evidence="11">
    <location>
        <begin position="318"/>
        <end position="333"/>
    </location>
</feature>